<sequence length="209" mass="23307">MAAVNLNIDRETTEIFDSVKDCESYKKKVKNKEDGVDDTVYLVMDEAPAEKLSFKDNLLLNRVLVESDNAWPGAVGFELGEEDVVVENKGSIPEIHFSDRVHNLIDGSMGNVEILAGRLQLIGLDNEYFLVKFFNKKLQESAHGRTMDVHLVSDDFSQRIKYEGLLLICYVCGHYGHINESYVHKDANRGNRASIAAAGEGCKHACNIG</sequence>
<accession>A0A7J8XBF7</accession>
<evidence type="ECO:0000313" key="1">
    <source>
        <dbReference type="EMBL" id="MBA0684109.1"/>
    </source>
</evidence>
<dbReference type="EMBL" id="JABFAA010000006">
    <property type="protein sequence ID" value="MBA0684109.1"/>
    <property type="molecule type" value="Genomic_DNA"/>
</dbReference>
<name>A0A7J8XBF7_GOSAI</name>
<comment type="caution">
    <text evidence="1">The sequence shown here is derived from an EMBL/GenBank/DDBJ whole genome shotgun (WGS) entry which is preliminary data.</text>
</comment>
<dbReference type="Proteomes" id="UP000593577">
    <property type="component" value="Unassembled WGS sequence"/>
</dbReference>
<gene>
    <name evidence="1" type="ORF">Goari_025716</name>
</gene>
<evidence type="ECO:0008006" key="3">
    <source>
        <dbReference type="Google" id="ProtNLM"/>
    </source>
</evidence>
<organism evidence="1 2">
    <name type="scientific">Gossypium aridum</name>
    <name type="common">American cotton</name>
    <name type="synonym">Erioxylum aridum</name>
    <dbReference type="NCBI Taxonomy" id="34290"/>
    <lineage>
        <taxon>Eukaryota</taxon>
        <taxon>Viridiplantae</taxon>
        <taxon>Streptophyta</taxon>
        <taxon>Embryophyta</taxon>
        <taxon>Tracheophyta</taxon>
        <taxon>Spermatophyta</taxon>
        <taxon>Magnoliopsida</taxon>
        <taxon>eudicotyledons</taxon>
        <taxon>Gunneridae</taxon>
        <taxon>Pentapetalae</taxon>
        <taxon>rosids</taxon>
        <taxon>malvids</taxon>
        <taxon>Malvales</taxon>
        <taxon>Malvaceae</taxon>
        <taxon>Malvoideae</taxon>
        <taxon>Gossypium</taxon>
    </lineage>
</organism>
<keyword evidence="2" id="KW-1185">Reference proteome</keyword>
<reference evidence="1 2" key="1">
    <citation type="journal article" date="2019" name="Genome Biol. Evol.">
        <title>Insights into the evolution of the New World diploid cottons (Gossypium, subgenus Houzingenia) based on genome sequencing.</title>
        <authorList>
            <person name="Grover C.E."/>
            <person name="Arick M.A. 2nd"/>
            <person name="Thrash A."/>
            <person name="Conover J.L."/>
            <person name="Sanders W.S."/>
            <person name="Peterson D.G."/>
            <person name="Frelichowski J.E."/>
            <person name="Scheffler J.A."/>
            <person name="Scheffler B.E."/>
            <person name="Wendel J.F."/>
        </authorList>
    </citation>
    <scope>NUCLEOTIDE SEQUENCE [LARGE SCALE GENOMIC DNA]</scope>
    <source>
        <strain evidence="1">185</strain>
        <tissue evidence="1">Leaf</tissue>
    </source>
</reference>
<proteinExistence type="predicted"/>
<evidence type="ECO:0000313" key="2">
    <source>
        <dbReference type="Proteomes" id="UP000593577"/>
    </source>
</evidence>
<dbReference type="AlphaFoldDB" id="A0A7J8XBF7"/>
<protein>
    <recommendedName>
        <fullName evidence="3">CCHC-type domain-containing protein</fullName>
    </recommendedName>
</protein>